<dbReference type="EMBL" id="JX649881">
    <property type="protein sequence ID" value="AGC71744.1"/>
    <property type="molecule type" value="Genomic_DNA"/>
</dbReference>
<dbReference type="GO" id="GO:0004521">
    <property type="term" value="F:RNA endonuclease activity"/>
    <property type="evidence" value="ECO:0007669"/>
    <property type="project" value="TreeGrafter"/>
</dbReference>
<proteinExistence type="predicted"/>
<dbReference type="InterPro" id="IPR050698">
    <property type="entry name" value="MBL"/>
</dbReference>
<dbReference type="Gene3D" id="3.40.50.10890">
    <property type="match status" value="1"/>
</dbReference>
<dbReference type="GO" id="GO:0016787">
    <property type="term" value="F:hydrolase activity"/>
    <property type="evidence" value="ECO:0007669"/>
    <property type="project" value="UniProtKB-KW"/>
</dbReference>
<evidence type="ECO:0000259" key="3">
    <source>
        <dbReference type="SMART" id="SM01027"/>
    </source>
</evidence>
<dbReference type="Pfam" id="PF12706">
    <property type="entry name" value="Lactamase_B_2"/>
    <property type="match status" value="1"/>
</dbReference>
<dbReference type="SUPFAM" id="SSF56281">
    <property type="entry name" value="Metallo-hydrolase/oxidoreductase"/>
    <property type="match status" value="1"/>
</dbReference>
<name>L7VW25_9BACT</name>
<evidence type="ECO:0000259" key="2">
    <source>
        <dbReference type="SMART" id="SM00849"/>
    </source>
</evidence>
<dbReference type="AlphaFoldDB" id="L7VW25"/>
<dbReference type="InterPro" id="IPR022712">
    <property type="entry name" value="Beta_Casp"/>
</dbReference>
<dbReference type="Pfam" id="PF10996">
    <property type="entry name" value="Beta-Casp"/>
    <property type="match status" value="1"/>
</dbReference>
<dbReference type="Gene3D" id="3.60.15.10">
    <property type="entry name" value="Ribonuclease Z/Hydroxyacylglutathione hydrolase-like"/>
    <property type="match status" value="1"/>
</dbReference>
<dbReference type="InterPro" id="IPR036866">
    <property type="entry name" value="RibonucZ/Hydroxyglut_hydro"/>
</dbReference>
<dbReference type="PANTHER" id="PTHR11203:SF37">
    <property type="entry name" value="INTEGRATOR COMPLEX SUBUNIT 11"/>
    <property type="match status" value="1"/>
</dbReference>
<dbReference type="PANTHER" id="PTHR11203">
    <property type="entry name" value="CLEAVAGE AND POLYADENYLATION SPECIFICITY FACTOR FAMILY MEMBER"/>
    <property type="match status" value="1"/>
</dbReference>
<organism evidence="4">
    <name type="scientific">uncultured bacterium A1Q1_fos_504</name>
    <dbReference type="NCBI Taxonomy" id="1256580"/>
    <lineage>
        <taxon>Bacteria</taxon>
        <taxon>environmental samples</taxon>
    </lineage>
</organism>
<evidence type="ECO:0000256" key="1">
    <source>
        <dbReference type="ARBA" id="ARBA00022801"/>
    </source>
</evidence>
<dbReference type="CDD" id="cd16295">
    <property type="entry name" value="TTHA0252-CPSF-like_MBL-fold"/>
    <property type="match status" value="1"/>
</dbReference>
<accession>L7VW25</accession>
<dbReference type="Pfam" id="PF07521">
    <property type="entry name" value="RMMBL"/>
    <property type="match status" value="1"/>
</dbReference>
<keyword evidence="1" id="KW-0378">Hydrolase</keyword>
<sequence>MKSALQIEFLGATSTVTGSRYLLSTAQSRVLVDCGLFQGWKQLRLKNWAPLSFSPTSLDSVLLTHAHIDHSGYLPALCRQGFRRHIWCTRGTRALAELMLIDAAKLQEEEAAFANKHRFTRHRPALPLFTTEDAQAAIHHLRAVDFAHTVAVSKDLTARWRSSGHIIGAASIEVVHQGVTIVFSGDLGRPNDPLLRAPAVIEHADYLVLESTYGDRRHPPDGTLTALRDVVRRTAARGGSVLIPAFAVGRAQTVLYYLYQLQQRGELPPLPIFINSPMAIDATAIYREFSEEHRLSEADYSAMCRLAKFVRTPEESKQLCAQSTPMIVISASGMATGGRVLHHLKAMAPDARNTILFTGFQSGGTRGATLVGGADAVKIHGEYVPVRAEVVNVETMSAHADYEEILGWLVHFKRPPRQVFITHGEPAAADALRQRISERLGWHCTVPEFRDQIALA</sequence>
<reference evidence="4" key="1">
    <citation type="submission" date="2012-09" db="EMBL/GenBank/DDBJ databases">
        <title>Metagenomic Characterization of a Microbial Community in Wastewater Detects High Levels of Antibiotic Resistance.</title>
        <authorList>
            <person name="Abrams M."/>
            <person name="Caldwell A."/>
            <person name="Vandaei E."/>
            <person name="Lee W."/>
            <person name="Perrott J."/>
            <person name="Khan S.Y."/>
            <person name="Ta J."/>
            <person name="Romero D."/>
            <person name="Nguyen V."/>
            <person name="Pourmand N."/>
            <person name="Ouverney C.C."/>
        </authorList>
    </citation>
    <scope>NUCLEOTIDE SEQUENCE</scope>
</reference>
<dbReference type="SMART" id="SM01027">
    <property type="entry name" value="Beta-Casp"/>
    <property type="match status" value="1"/>
</dbReference>
<dbReference type="InterPro" id="IPR001279">
    <property type="entry name" value="Metallo-B-lactamas"/>
</dbReference>
<protein>
    <submittedName>
        <fullName evidence="4">Metallo-beta-lactamase family protein, RNA-specific</fullName>
    </submittedName>
</protein>
<evidence type="ECO:0000313" key="4">
    <source>
        <dbReference type="EMBL" id="AGC71744.1"/>
    </source>
</evidence>
<feature type="domain" description="Metallo-beta-lactamase" evidence="2">
    <location>
        <begin position="17"/>
        <end position="246"/>
    </location>
</feature>
<feature type="domain" description="Beta-Casp" evidence="3">
    <location>
        <begin position="251"/>
        <end position="370"/>
    </location>
</feature>
<dbReference type="InterPro" id="IPR011108">
    <property type="entry name" value="RMMBL"/>
</dbReference>
<dbReference type="SMART" id="SM00849">
    <property type="entry name" value="Lactamase_B"/>
    <property type="match status" value="1"/>
</dbReference>